<accession>A0AAN9MVJ6</accession>
<comment type="caution">
    <text evidence="1">The sequence shown here is derived from an EMBL/GenBank/DDBJ whole genome shotgun (WGS) entry which is preliminary data.</text>
</comment>
<sequence>MLKPKVRPYVGKIKAFKGNASVGIRIQDLLPRPRGSPNMDKDVLVLLRHGWSNLEPTYGRDLRLGTHFVPRKLCSLCSKEENFSTPCSAPHLNWWRISLKRRMSSGNHKLRPGEHATELTSSHEMAHYLPDQAMVTCMTCMANEHQVSRLRSRDGRPHDCCLSDPGQASNDEALLIFITNTASSRYTLLQGLGCECDAVIDPRALISGAITEHGRLGSLNSSIGSTNGITMDYERKPTSPRGSNMYAVTPTLACYALDHNFRSPKELASIFVSLVESFFQEFPKAKYRAIPENRTLILSGNSGTSLFSLEI</sequence>
<proteinExistence type="predicted"/>
<gene>
    <name evidence="1" type="ORF">VNO77_03909</name>
</gene>
<dbReference type="Proteomes" id="UP001367508">
    <property type="component" value="Unassembled WGS sequence"/>
</dbReference>
<protein>
    <submittedName>
        <fullName evidence="1">Uncharacterized protein</fullName>
    </submittedName>
</protein>
<keyword evidence="2" id="KW-1185">Reference proteome</keyword>
<name>A0AAN9MVJ6_CANGL</name>
<reference evidence="1 2" key="1">
    <citation type="submission" date="2024-01" db="EMBL/GenBank/DDBJ databases">
        <title>The genomes of 5 underutilized Papilionoideae crops provide insights into root nodulation and disease resistanc.</title>
        <authorList>
            <person name="Jiang F."/>
        </authorList>
    </citation>
    <scope>NUCLEOTIDE SEQUENCE [LARGE SCALE GENOMIC DNA]</scope>
    <source>
        <strain evidence="1">LVBAO_FW01</strain>
        <tissue evidence="1">Leaves</tissue>
    </source>
</reference>
<dbReference type="EMBL" id="JAYMYQ010000001">
    <property type="protein sequence ID" value="KAK7361825.1"/>
    <property type="molecule type" value="Genomic_DNA"/>
</dbReference>
<evidence type="ECO:0000313" key="1">
    <source>
        <dbReference type="EMBL" id="KAK7361825.1"/>
    </source>
</evidence>
<dbReference type="AlphaFoldDB" id="A0AAN9MVJ6"/>
<organism evidence="1 2">
    <name type="scientific">Canavalia gladiata</name>
    <name type="common">Sword bean</name>
    <name type="synonym">Dolichos gladiatus</name>
    <dbReference type="NCBI Taxonomy" id="3824"/>
    <lineage>
        <taxon>Eukaryota</taxon>
        <taxon>Viridiplantae</taxon>
        <taxon>Streptophyta</taxon>
        <taxon>Embryophyta</taxon>
        <taxon>Tracheophyta</taxon>
        <taxon>Spermatophyta</taxon>
        <taxon>Magnoliopsida</taxon>
        <taxon>eudicotyledons</taxon>
        <taxon>Gunneridae</taxon>
        <taxon>Pentapetalae</taxon>
        <taxon>rosids</taxon>
        <taxon>fabids</taxon>
        <taxon>Fabales</taxon>
        <taxon>Fabaceae</taxon>
        <taxon>Papilionoideae</taxon>
        <taxon>50 kb inversion clade</taxon>
        <taxon>NPAAA clade</taxon>
        <taxon>indigoferoid/millettioid clade</taxon>
        <taxon>Phaseoleae</taxon>
        <taxon>Canavalia</taxon>
    </lineage>
</organism>
<evidence type="ECO:0000313" key="2">
    <source>
        <dbReference type="Proteomes" id="UP001367508"/>
    </source>
</evidence>